<dbReference type="EMBL" id="CAJRAU010000002">
    <property type="protein sequence ID" value="CAG5068873.1"/>
    <property type="molecule type" value="Genomic_DNA"/>
</dbReference>
<accession>A0ABM8UN13</accession>
<reference evidence="2 3" key="1">
    <citation type="submission" date="2021-04" db="EMBL/GenBank/DDBJ databases">
        <authorList>
            <person name="Rodrigo-Torres L."/>
            <person name="Arahal R. D."/>
            <person name="Lucena T."/>
        </authorList>
    </citation>
    <scope>NUCLEOTIDE SEQUENCE [LARGE SCALE GENOMIC DNA]</scope>
    <source>
        <strain evidence="2 3">CECT 9623</strain>
    </source>
</reference>
<feature type="region of interest" description="Disordered" evidence="1">
    <location>
        <begin position="1"/>
        <end position="22"/>
    </location>
</feature>
<proteinExistence type="predicted"/>
<keyword evidence="3" id="KW-1185">Reference proteome</keyword>
<gene>
    <name evidence="2" type="ORF">DYBT9623_01605</name>
</gene>
<evidence type="ECO:0000313" key="2">
    <source>
        <dbReference type="EMBL" id="CAG5068873.1"/>
    </source>
</evidence>
<organism evidence="2 3">
    <name type="scientific">Dyadobacter linearis</name>
    <dbReference type="NCBI Taxonomy" id="2823330"/>
    <lineage>
        <taxon>Bacteria</taxon>
        <taxon>Pseudomonadati</taxon>
        <taxon>Bacteroidota</taxon>
        <taxon>Cytophagia</taxon>
        <taxon>Cytophagales</taxon>
        <taxon>Spirosomataceae</taxon>
        <taxon>Dyadobacter</taxon>
    </lineage>
</organism>
<sequence>MFRQEQREQEDREKKRAEKDKPFGLLARMKASGLEPGQQLPAVDGIESDHTIESFAMPLGKPVEWAAKLIRASWLWRGIGKVATKGETIVYRVFGGDARAQGFSWTTVNPTSISDFRNLAGLPSGGASGAINTAEFMIKGKTSINSIIKSRPALPLDGNIGGLPELIIDPKNIKIIDFKVLKP</sequence>
<comment type="caution">
    <text evidence="2">The sequence shown here is derived from an EMBL/GenBank/DDBJ whole genome shotgun (WGS) entry which is preliminary data.</text>
</comment>
<protein>
    <submittedName>
        <fullName evidence="2">Uncharacterized protein</fullName>
    </submittedName>
</protein>
<evidence type="ECO:0000313" key="3">
    <source>
        <dbReference type="Proteomes" id="UP000679725"/>
    </source>
</evidence>
<evidence type="ECO:0000256" key="1">
    <source>
        <dbReference type="SAM" id="MobiDB-lite"/>
    </source>
</evidence>
<dbReference type="RefSeq" id="WP_215232991.1">
    <property type="nucleotide sequence ID" value="NZ_CAJRAU010000002.1"/>
</dbReference>
<dbReference type="Proteomes" id="UP000679725">
    <property type="component" value="Unassembled WGS sequence"/>
</dbReference>
<name>A0ABM8UN13_9BACT</name>